<dbReference type="EMBL" id="CP006850">
    <property type="protein sequence ID" value="AHH18689.1"/>
    <property type="molecule type" value="Genomic_DNA"/>
</dbReference>
<dbReference type="STRING" id="1415166.NONO_c39050"/>
<dbReference type="eggNOG" id="COG3214">
    <property type="taxonomic scope" value="Bacteria"/>
</dbReference>
<dbReference type="InterPro" id="IPR036396">
    <property type="entry name" value="Cyt_P450_sf"/>
</dbReference>
<dbReference type="Gene3D" id="1.10.630.10">
    <property type="entry name" value="Cytochrome P450"/>
    <property type="match status" value="1"/>
</dbReference>
<dbReference type="InterPro" id="IPR009351">
    <property type="entry name" value="AlkZ-like"/>
</dbReference>
<dbReference type="PROSITE" id="PS00086">
    <property type="entry name" value="CYTOCHROME_P450"/>
    <property type="match status" value="1"/>
</dbReference>
<dbReference type="AlphaFoldDB" id="W5THP6"/>
<dbReference type="GO" id="GO:0004497">
    <property type="term" value="F:monooxygenase activity"/>
    <property type="evidence" value="ECO:0007669"/>
    <property type="project" value="InterPro"/>
</dbReference>
<name>W5THP6_9NOCA</name>
<evidence type="ECO:0000313" key="1">
    <source>
        <dbReference type="EMBL" id="AHH18689.1"/>
    </source>
</evidence>
<dbReference type="PANTHER" id="PTHR38479:SF2">
    <property type="entry name" value="WINGED HELIX DNA-BINDING DOMAIN-CONTAINING PROTEIN"/>
    <property type="match status" value="1"/>
</dbReference>
<sequence>MDLRRNANPHIAFGVGAHRCIGATVAQMEVMTTAAIRWEQVTRYRLMRHELTRDRAGFDVVDLAVRLGGLHSQVDRSGWLIAAVRSTGAVRTDALWGTRELVRSWTCRGTLHLIPAAEYDLWAGALSARETRQRRPPSWYRTHGCTAEQLAAITTAVGESVDADPITREELIRRVVTHLDDPELAEPLASGWGVLLKPAAAHGLLISGPPASGRSTFVRPSSWLGRPVRPLADEAATKTLVKRFIDLNGVVRIEDIAAWWGDSPAWARQWVRHHRDELTDVTVSGLPGFLALADSVEAVGVDRPALTEPVLLPMFDPFVLAPFSHRAAILPEQHNARVFRKAGWVSGTVVSGDAITGTWSIAGNGGVEIVPFGDIGAAQRSRLQDIVVAAFESIGDSVGSVSVQH</sequence>
<dbReference type="SUPFAM" id="SSF48264">
    <property type="entry name" value="Cytochrome P450"/>
    <property type="match status" value="1"/>
</dbReference>
<keyword evidence="2" id="KW-1185">Reference proteome</keyword>
<dbReference type="GO" id="GO:0020037">
    <property type="term" value="F:heme binding"/>
    <property type="evidence" value="ECO:0007669"/>
    <property type="project" value="InterPro"/>
</dbReference>
<reference evidence="1 2" key="1">
    <citation type="journal article" date="2014" name="Appl. Environ. Microbiol.">
        <title>Insights into the Microbial Degradation of Rubber and Gutta-Percha by Analysis of the Complete Genome of Nocardia nova SH22a.</title>
        <authorList>
            <person name="Luo Q."/>
            <person name="Hiessl S."/>
            <person name="Poehlein A."/>
            <person name="Daniel R."/>
            <person name="Steinbuchel A."/>
        </authorList>
    </citation>
    <scope>NUCLEOTIDE SEQUENCE [LARGE SCALE GENOMIC DNA]</scope>
    <source>
        <strain evidence="1">SH22a</strain>
    </source>
</reference>
<evidence type="ECO:0008006" key="3">
    <source>
        <dbReference type="Google" id="ProtNLM"/>
    </source>
</evidence>
<dbReference type="HOGENOM" id="CLU_047003_0_1_11"/>
<dbReference type="GO" id="GO:0016705">
    <property type="term" value="F:oxidoreductase activity, acting on paired donors, with incorporation or reduction of molecular oxygen"/>
    <property type="evidence" value="ECO:0007669"/>
    <property type="project" value="InterPro"/>
</dbReference>
<organism evidence="1 2">
    <name type="scientific">Nocardia nova SH22a</name>
    <dbReference type="NCBI Taxonomy" id="1415166"/>
    <lineage>
        <taxon>Bacteria</taxon>
        <taxon>Bacillati</taxon>
        <taxon>Actinomycetota</taxon>
        <taxon>Actinomycetes</taxon>
        <taxon>Mycobacteriales</taxon>
        <taxon>Nocardiaceae</taxon>
        <taxon>Nocardia</taxon>
    </lineage>
</organism>
<dbReference type="PATRIC" id="fig|1415166.3.peg.4006"/>
<dbReference type="Pfam" id="PF06224">
    <property type="entry name" value="AlkZ-like"/>
    <property type="match status" value="1"/>
</dbReference>
<dbReference type="Proteomes" id="UP000019150">
    <property type="component" value="Chromosome"/>
</dbReference>
<dbReference type="KEGG" id="nno:NONO_c39050"/>
<evidence type="ECO:0000313" key="2">
    <source>
        <dbReference type="Proteomes" id="UP000019150"/>
    </source>
</evidence>
<protein>
    <recommendedName>
        <fullName evidence="3">Cytochrome P450</fullName>
    </recommendedName>
</protein>
<gene>
    <name evidence="1" type="ORF">NONO_c39050</name>
</gene>
<accession>W5THP6</accession>
<dbReference type="PANTHER" id="PTHR38479">
    <property type="entry name" value="LMO0824 PROTEIN"/>
    <property type="match status" value="1"/>
</dbReference>
<proteinExistence type="predicted"/>
<dbReference type="InterPro" id="IPR017972">
    <property type="entry name" value="Cyt_P450_CS"/>
</dbReference>
<dbReference type="GO" id="GO:0005506">
    <property type="term" value="F:iron ion binding"/>
    <property type="evidence" value="ECO:0007669"/>
    <property type="project" value="InterPro"/>
</dbReference>